<gene>
    <name evidence="2" type="ORF">B2G88_09005</name>
</gene>
<dbReference type="EMBL" id="MWPH01000002">
    <property type="protein sequence ID" value="OVE84533.1"/>
    <property type="molecule type" value="Genomic_DNA"/>
</dbReference>
<reference evidence="2 3" key="1">
    <citation type="submission" date="2017-02" db="EMBL/GenBank/DDBJ databases">
        <title>Natronthermophilus aegyptiacus gen. nov.,sp. nov., an aerobic, extremely halophilic alkalithermophilic archaeon isolated from the athalassohaline Wadi An Natrun, Egypt.</title>
        <authorList>
            <person name="Zhao B."/>
        </authorList>
    </citation>
    <scope>NUCLEOTIDE SEQUENCE [LARGE SCALE GENOMIC DNA]</scope>
    <source>
        <strain evidence="2 3">CGMCC 1.3597</strain>
    </source>
</reference>
<dbReference type="Pfam" id="PF26397">
    <property type="entry name" value="DUF8097"/>
    <property type="match status" value="1"/>
</dbReference>
<protein>
    <recommendedName>
        <fullName evidence="1">DUF8097 domain-containing protein</fullName>
    </recommendedName>
</protein>
<organism evidence="2 3">
    <name type="scientific">Natronolimnobius baerhuensis</name>
    <dbReference type="NCBI Taxonomy" id="253108"/>
    <lineage>
        <taxon>Archaea</taxon>
        <taxon>Methanobacteriati</taxon>
        <taxon>Methanobacteriota</taxon>
        <taxon>Stenosarchaea group</taxon>
        <taxon>Halobacteria</taxon>
        <taxon>Halobacteriales</taxon>
        <taxon>Natrialbaceae</taxon>
        <taxon>Natronolimnobius</taxon>
    </lineage>
</organism>
<evidence type="ECO:0000313" key="2">
    <source>
        <dbReference type="EMBL" id="OVE84533.1"/>
    </source>
</evidence>
<proteinExistence type="predicted"/>
<dbReference type="RefSeq" id="WP_054863512.1">
    <property type="nucleotide sequence ID" value="NZ_MWPH01000002.1"/>
</dbReference>
<dbReference type="AlphaFoldDB" id="A0A202E8E5"/>
<keyword evidence="3" id="KW-1185">Reference proteome</keyword>
<evidence type="ECO:0000259" key="1">
    <source>
        <dbReference type="Pfam" id="PF26397"/>
    </source>
</evidence>
<name>A0A202E8E5_9EURY</name>
<dbReference type="OrthoDB" id="209828at2157"/>
<dbReference type="InterPro" id="IPR058410">
    <property type="entry name" value="DUF8097"/>
</dbReference>
<sequence>MGRPWKRIALDVVVGLTALLAAQQLRHLEEASPDPEGITLRPRWALVGALSSSGWGYASDVDFCGLRRSRLRRGVATVIWSALLYRLQPNDSSTTYSVAVGNGLGTLAYRFWFGVVRPRPGGTE</sequence>
<feature type="domain" description="DUF8097" evidence="1">
    <location>
        <begin position="1"/>
        <end position="122"/>
    </location>
</feature>
<comment type="caution">
    <text evidence="2">The sequence shown here is derived from an EMBL/GenBank/DDBJ whole genome shotgun (WGS) entry which is preliminary data.</text>
</comment>
<dbReference type="Proteomes" id="UP000196084">
    <property type="component" value="Unassembled WGS sequence"/>
</dbReference>
<evidence type="ECO:0000313" key="3">
    <source>
        <dbReference type="Proteomes" id="UP000196084"/>
    </source>
</evidence>
<accession>A0A202E8E5</accession>